<dbReference type="InterPro" id="IPR036457">
    <property type="entry name" value="PPM-type-like_dom_sf"/>
</dbReference>
<feature type="domain" description="ANTAR" evidence="7">
    <location>
        <begin position="50"/>
        <end position="111"/>
    </location>
</feature>
<dbReference type="Gene3D" id="3.60.40.10">
    <property type="entry name" value="PPM-type phosphatase domain"/>
    <property type="match status" value="1"/>
</dbReference>
<evidence type="ECO:0000256" key="3">
    <source>
        <dbReference type="ARBA" id="ARBA00023163"/>
    </source>
</evidence>
<dbReference type="Gene3D" id="1.10.10.10">
    <property type="entry name" value="Winged helix-like DNA-binding domain superfamily/Winged helix DNA-binding domain"/>
    <property type="match status" value="1"/>
</dbReference>
<proteinExistence type="predicted"/>
<dbReference type="SUPFAM" id="SSF55781">
    <property type="entry name" value="GAF domain-like"/>
    <property type="match status" value="1"/>
</dbReference>
<feature type="compositionally biased region" description="Low complexity" evidence="4">
    <location>
        <begin position="1"/>
        <end position="40"/>
    </location>
</feature>
<dbReference type="SMART" id="SM01012">
    <property type="entry name" value="ANTAR"/>
    <property type="match status" value="1"/>
</dbReference>
<dbReference type="SUPFAM" id="SSF55785">
    <property type="entry name" value="PYP-like sensor domain (PAS domain)"/>
    <property type="match status" value="1"/>
</dbReference>
<dbReference type="SMART" id="SM00331">
    <property type="entry name" value="PP2C_SIG"/>
    <property type="match status" value="1"/>
</dbReference>
<accession>A0ABW0X4I0</accession>
<feature type="domain" description="PAC" evidence="6">
    <location>
        <begin position="505"/>
        <end position="557"/>
    </location>
</feature>
<evidence type="ECO:0000256" key="4">
    <source>
        <dbReference type="SAM" id="MobiDB-lite"/>
    </source>
</evidence>
<dbReference type="PROSITE" id="PS50112">
    <property type="entry name" value="PAS"/>
    <property type="match status" value="1"/>
</dbReference>
<evidence type="ECO:0000256" key="1">
    <source>
        <dbReference type="ARBA" id="ARBA00022801"/>
    </source>
</evidence>
<comment type="caution">
    <text evidence="8">The sequence shown here is derived from an EMBL/GenBank/DDBJ whole genome shotgun (WGS) entry which is preliminary data.</text>
</comment>
<keyword evidence="1" id="KW-0378">Hydrolase</keyword>
<feature type="domain" description="PAS" evidence="5">
    <location>
        <begin position="456"/>
        <end position="505"/>
    </location>
</feature>
<keyword evidence="2" id="KW-0805">Transcription regulation</keyword>
<dbReference type="Pfam" id="PF03861">
    <property type="entry name" value="ANTAR"/>
    <property type="match status" value="1"/>
</dbReference>
<protein>
    <submittedName>
        <fullName evidence="8">SpoIIE family protein phosphatase</fullName>
    </submittedName>
</protein>
<name>A0ABW0X4I0_9ACTN</name>
<dbReference type="PROSITE" id="PS50921">
    <property type="entry name" value="ANTAR"/>
    <property type="match status" value="1"/>
</dbReference>
<dbReference type="CDD" id="cd00130">
    <property type="entry name" value="PAS"/>
    <property type="match status" value="1"/>
</dbReference>
<dbReference type="InterPro" id="IPR035965">
    <property type="entry name" value="PAS-like_dom_sf"/>
</dbReference>
<gene>
    <name evidence="8" type="ORF">ACFP3U_12800</name>
</gene>
<dbReference type="PANTHER" id="PTHR43156:SF2">
    <property type="entry name" value="STAGE II SPORULATION PROTEIN E"/>
    <property type="match status" value="1"/>
</dbReference>
<dbReference type="InterPro" id="IPR000700">
    <property type="entry name" value="PAS-assoc_C"/>
</dbReference>
<dbReference type="InterPro" id="IPR001932">
    <property type="entry name" value="PPM-type_phosphatase-like_dom"/>
</dbReference>
<feature type="region of interest" description="Disordered" evidence="4">
    <location>
        <begin position="112"/>
        <end position="141"/>
    </location>
</feature>
<evidence type="ECO:0000259" key="5">
    <source>
        <dbReference type="PROSITE" id="PS50112"/>
    </source>
</evidence>
<feature type="compositionally biased region" description="Basic and acidic residues" evidence="4">
    <location>
        <begin position="216"/>
        <end position="226"/>
    </location>
</feature>
<dbReference type="InterPro" id="IPR013655">
    <property type="entry name" value="PAS_fold_3"/>
</dbReference>
<reference evidence="9" key="1">
    <citation type="journal article" date="2019" name="Int. J. Syst. Evol. Microbiol.">
        <title>The Global Catalogue of Microorganisms (GCM) 10K type strain sequencing project: providing services to taxonomists for standard genome sequencing and annotation.</title>
        <authorList>
            <consortium name="The Broad Institute Genomics Platform"/>
            <consortium name="The Broad Institute Genome Sequencing Center for Infectious Disease"/>
            <person name="Wu L."/>
            <person name="Ma J."/>
        </authorList>
    </citation>
    <scope>NUCLEOTIDE SEQUENCE [LARGE SCALE GENOMIC DNA]</scope>
    <source>
        <strain evidence="9">CGMCC 4.1437</strain>
    </source>
</reference>
<dbReference type="InterPro" id="IPR036388">
    <property type="entry name" value="WH-like_DNA-bd_sf"/>
</dbReference>
<dbReference type="Gene3D" id="3.30.450.40">
    <property type="match status" value="1"/>
</dbReference>
<keyword evidence="3" id="KW-0804">Transcription</keyword>
<sequence>MTSDGRPAGSPASPSPGSDSPGIDPAADPAEGPAGGSAEDAVARQLAGAVRRLQHVMERMRAEEGTRALVDLATGMLVERLAVPPAEAAARLAGLAQEAGVPVTTLAADIVGRSAGPSDDSAPPEAAVPPVPPVPSEPPAPARALAAVPDLVGAVEAVLRQGAAPLGAHAVLVWQRLPHGSLALAAQAGLPADEAEAWSRVPPGVDTPAQRAVATGEDHWPDRPDPPDGSGRPAPAGPVAGGADTPRAVLPLLANGRRLGALEVLWPGAAPALAPRECRQLRALADLCATVLGHPEPPVPPDRQAELLDGLLDPALLLAPVLRDDRVVDFTILRTNRLFRDPLGRPRSGLEGTSLLEAYPMACATGLLEPLLRAHETGEPRTDDRLRLVFQGGGIALPTALRIAVTPLGPRLLLSWQRDTDRPGESDQADQADLLRQAQRLARVAGFEEQPGSGRILWNEGLTELFGLPPDAVVPLARLARHVHPDDEPAVRRLVDTVQHRLRTASAVFRLVRPDGTQRYTRVVAEPVLDEEGRLGAIRGAYHDVSAQHWTEVALGATRARLADSEQEAAERERLALRLQQAILPAAPPPLGAPGLRAAVRYRPAAKRDRVGGDWYDVLVLPDRQVLLAVGDVAGHGVGAATGMVALRHALRGLAVTGAGPGRLLEWTNTVALREPGQVTATAVCVQLGPDDGSLRWARAGHLPPIRLGPGGAEVLPLPHGVLLGALADAQYEEYTARLDPGDVLLLYTDGLVERRDRPVEESVDHLIRAAGRPGPDLERYLDLLLELSPADTDDDTCLVAVRIEQPEQVPPGGIARIDE</sequence>
<dbReference type="RefSeq" id="WP_380225560.1">
    <property type="nucleotide sequence ID" value="NZ_JBHSOF010000013.1"/>
</dbReference>
<evidence type="ECO:0000313" key="8">
    <source>
        <dbReference type="EMBL" id="MFC5663859.1"/>
    </source>
</evidence>
<feature type="region of interest" description="Disordered" evidence="4">
    <location>
        <begin position="1"/>
        <end position="43"/>
    </location>
</feature>
<evidence type="ECO:0000256" key="2">
    <source>
        <dbReference type="ARBA" id="ARBA00023015"/>
    </source>
</evidence>
<evidence type="ECO:0000259" key="7">
    <source>
        <dbReference type="PROSITE" id="PS50921"/>
    </source>
</evidence>
<dbReference type="EMBL" id="JBHSOF010000013">
    <property type="protein sequence ID" value="MFC5663859.1"/>
    <property type="molecule type" value="Genomic_DNA"/>
</dbReference>
<feature type="compositionally biased region" description="Pro residues" evidence="4">
    <location>
        <begin position="126"/>
        <end position="141"/>
    </location>
</feature>
<dbReference type="PANTHER" id="PTHR43156">
    <property type="entry name" value="STAGE II SPORULATION PROTEIN E-RELATED"/>
    <property type="match status" value="1"/>
</dbReference>
<dbReference type="SUPFAM" id="SSF81606">
    <property type="entry name" value="PP2C-like"/>
    <property type="match status" value="1"/>
</dbReference>
<organism evidence="8 9">
    <name type="scientific">Kitasatospora misakiensis</name>
    <dbReference type="NCBI Taxonomy" id="67330"/>
    <lineage>
        <taxon>Bacteria</taxon>
        <taxon>Bacillati</taxon>
        <taxon>Actinomycetota</taxon>
        <taxon>Actinomycetes</taxon>
        <taxon>Kitasatosporales</taxon>
        <taxon>Streptomycetaceae</taxon>
        <taxon>Kitasatospora</taxon>
    </lineage>
</organism>
<dbReference type="InterPro" id="IPR000014">
    <property type="entry name" value="PAS"/>
</dbReference>
<dbReference type="Pfam" id="PF08447">
    <property type="entry name" value="PAS_3"/>
    <property type="match status" value="1"/>
</dbReference>
<evidence type="ECO:0000259" key="6">
    <source>
        <dbReference type="PROSITE" id="PS50113"/>
    </source>
</evidence>
<dbReference type="PROSITE" id="PS50113">
    <property type="entry name" value="PAC"/>
    <property type="match status" value="1"/>
</dbReference>
<dbReference type="InterPro" id="IPR052016">
    <property type="entry name" value="Bact_Sigma-Reg"/>
</dbReference>
<feature type="compositionally biased region" description="Low complexity" evidence="4">
    <location>
        <begin position="228"/>
        <end position="244"/>
    </location>
</feature>
<dbReference type="InterPro" id="IPR005561">
    <property type="entry name" value="ANTAR"/>
</dbReference>
<dbReference type="InterPro" id="IPR029016">
    <property type="entry name" value="GAF-like_dom_sf"/>
</dbReference>
<feature type="region of interest" description="Disordered" evidence="4">
    <location>
        <begin position="199"/>
        <end position="244"/>
    </location>
</feature>
<keyword evidence="9" id="KW-1185">Reference proteome</keyword>
<evidence type="ECO:0000313" key="9">
    <source>
        <dbReference type="Proteomes" id="UP001595975"/>
    </source>
</evidence>
<dbReference type="NCBIfam" id="TIGR00229">
    <property type="entry name" value="sensory_box"/>
    <property type="match status" value="1"/>
</dbReference>
<dbReference type="Proteomes" id="UP001595975">
    <property type="component" value="Unassembled WGS sequence"/>
</dbReference>
<dbReference type="Pfam" id="PF07228">
    <property type="entry name" value="SpoIIE"/>
    <property type="match status" value="1"/>
</dbReference>
<dbReference type="Gene3D" id="3.30.450.20">
    <property type="entry name" value="PAS domain"/>
    <property type="match status" value="1"/>
</dbReference>